<dbReference type="EMBL" id="UINC01012433">
    <property type="protein sequence ID" value="SVA54299.1"/>
    <property type="molecule type" value="Genomic_DNA"/>
</dbReference>
<name>A0A381WP41_9ZZZZ</name>
<accession>A0A381WP41</accession>
<evidence type="ECO:0000313" key="1">
    <source>
        <dbReference type="EMBL" id="SVA54299.1"/>
    </source>
</evidence>
<sequence length="36" mass="4005">MYISDKTVKGLLSSKPVSIFRSHPVILIRLPIGLQP</sequence>
<proteinExistence type="predicted"/>
<gene>
    <name evidence="1" type="ORF">METZ01_LOCUS107153</name>
</gene>
<protein>
    <submittedName>
        <fullName evidence="1">Uncharacterized protein</fullName>
    </submittedName>
</protein>
<organism evidence="1">
    <name type="scientific">marine metagenome</name>
    <dbReference type="NCBI Taxonomy" id="408172"/>
    <lineage>
        <taxon>unclassified sequences</taxon>
        <taxon>metagenomes</taxon>
        <taxon>ecological metagenomes</taxon>
    </lineage>
</organism>
<dbReference type="AlphaFoldDB" id="A0A381WP41"/>
<feature type="non-terminal residue" evidence="1">
    <location>
        <position position="36"/>
    </location>
</feature>
<reference evidence="1" key="1">
    <citation type="submission" date="2018-05" db="EMBL/GenBank/DDBJ databases">
        <authorList>
            <person name="Lanie J.A."/>
            <person name="Ng W.-L."/>
            <person name="Kazmierczak K.M."/>
            <person name="Andrzejewski T.M."/>
            <person name="Davidsen T.M."/>
            <person name="Wayne K.J."/>
            <person name="Tettelin H."/>
            <person name="Glass J.I."/>
            <person name="Rusch D."/>
            <person name="Podicherti R."/>
            <person name="Tsui H.-C.T."/>
            <person name="Winkler M.E."/>
        </authorList>
    </citation>
    <scope>NUCLEOTIDE SEQUENCE</scope>
</reference>